<dbReference type="CDD" id="cd06257">
    <property type="entry name" value="DnaJ"/>
    <property type="match status" value="1"/>
</dbReference>
<protein>
    <submittedName>
        <fullName evidence="2">Chaperone protein</fullName>
    </submittedName>
</protein>
<feature type="domain" description="J" evidence="1">
    <location>
        <begin position="1"/>
        <end position="61"/>
    </location>
</feature>
<dbReference type="Pfam" id="PF00226">
    <property type="entry name" value="DnaJ"/>
    <property type="match status" value="1"/>
</dbReference>
<organism evidence="2">
    <name type="scientific">Myoviridae sp. ctwwN25</name>
    <dbReference type="NCBI Taxonomy" id="2825209"/>
    <lineage>
        <taxon>Viruses</taxon>
        <taxon>Duplodnaviria</taxon>
        <taxon>Heunggongvirae</taxon>
        <taxon>Uroviricota</taxon>
        <taxon>Caudoviricetes</taxon>
    </lineage>
</organism>
<evidence type="ECO:0000259" key="1">
    <source>
        <dbReference type="PROSITE" id="PS50076"/>
    </source>
</evidence>
<dbReference type="SMART" id="SM00271">
    <property type="entry name" value="DnaJ"/>
    <property type="match status" value="1"/>
</dbReference>
<dbReference type="Gene3D" id="1.10.287.110">
    <property type="entry name" value="DnaJ domain"/>
    <property type="match status" value="1"/>
</dbReference>
<name>A0A8S5PPS6_9CAUD</name>
<reference evidence="2" key="1">
    <citation type="journal article" date="2021" name="Proc. Natl. Acad. Sci. U.S.A.">
        <title>A Catalog of Tens of Thousands of Viruses from Human Metagenomes Reveals Hidden Associations with Chronic Diseases.</title>
        <authorList>
            <person name="Tisza M.J."/>
            <person name="Buck C.B."/>
        </authorList>
    </citation>
    <scope>NUCLEOTIDE SEQUENCE</scope>
    <source>
        <strain evidence="2">CtwwN25</strain>
    </source>
</reference>
<dbReference type="InterPro" id="IPR036869">
    <property type="entry name" value="J_dom_sf"/>
</dbReference>
<accession>A0A8S5PPS6</accession>
<dbReference type="SUPFAM" id="SSF46565">
    <property type="entry name" value="Chaperone J-domain"/>
    <property type="match status" value="1"/>
</dbReference>
<dbReference type="InterPro" id="IPR001623">
    <property type="entry name" value="DnaJ_domain"/>
</dbReference>
<dbReference type="EMBL" id="BK015472">
    <property type="protein sequence ID" value="DAE08525.1"/>
    <property type="molecule type" value="Genomic_DNA"/>
</dbReference>
<sequence>MKYFKPGLSVEELKREYKSLAKKYHPDVSDDPNADEIFKAINEEYKVYCSLLSKKSDKKNGNNYCSFYYDIIAYWANSKMAKDIFKDIEDWYDFINNRNRNTRNHKENTFVAFFTKHSDNTYKCKQYVYGSKYGEYGLDTEGSEENYEGFQCVYNDSVMPIVKISKTKKYSVPSDEAMTEYFIDEVSHDHIEWYGKESWIEYIKRRYSLNHYYSPDRENYECYGDTQTDISVSFDFYCTMYDMNSGLEEKVVKSSIDAKSAKYFKVKETVNWFDFPLKYYYGYTLDEFIKTYTIESFPPHATEFVYIDDLLNLFNKYGLDLAFSGVECILKGKRVPYHNNVIFCAFNLLNLVDYGDDIVESGIDIKRIQEVMDKINNDSRERLKGLIKKGKVSSGI</sequence>
<proteinExistence type="predicted"/>
<evidence type="ECO:0000313" key="2">
    <source>
        <dbReference type="EMBL" id="DAE08525.1"/>
    </source>
</evidence>
<dbReference type="PROSITE" id="PS50076">
    <property type="entry name" value="DNAJ_2"/>
    <property type="match status" value="1"/>
</dbReference>